<gene>
    <name evidence="12" type="primary">SUS1</name>
    <name evidence="14" type="ORF">PGT21_025648</name>
</gene>
<evidence type="ECO:0000256" key="1">
    <source>
        <dbReference type="ARBA" id="ARBA00022448"/>
    </source>
</evidence>
<proteinExistence type="inferred from homology"/>
<dbReference type="Proteomes" id="UP000324748">
    <property type="component" value="Unassembled WGS sequence"/>
</dbReference>
<comment type="subunit">
    <text evidence="12">Component of the nuclear pore complex (NPC)-associated TREX-2 complex (transcription and export complex 2), composed of at least SUS1, SAC3, THP1, SEM1, and CDC31. TREX-2 contains 2 SUS1 chains. The TREX-2 complex interacts with the nucleoporin NUP1. Component of the 1.8 MDa SAGA transcription coactivator-HAT complex. SAGA is built of 5 distinct domains with specialized functions. Within the SAGA complex, SUS1, SGF11, SGF73 and UBP8 form an additional subcomplex of SAGA called the DUB module (deubiquitination module). Interacts directly with THP1, SAC3, SGF11, and with the RNA polymerase II.</text>
</comment>
<keyword evidence="4 12" id="KW-0156">Chromatin regulator</keyword>
<dbReference type="GO" id="GO:0005654">
    <property type="term" value="C:nucleoplasm"/>
    <property type="evidence" value="ECO:0007669"/>
    <property type="project" value="UniProtKB-SubCell"/>
</dbReference>
<sequence>MNPVSKKLKPNNTRTDGPAREEEEEDAEDERKSVEESITTQLKNRMLASGEWLRLQKILMVKLKGSEWEEQLRCAAETRALEPDNPTLTKLIHHLRPIAQNTIPSEIKHEISTSIEQFIRANIEEEDDDDDDDAADDHHQQRQQNNNDEEEEDEEDEEAMEEVV</sequence>
<keyword evidence="1 12" id="KW-0813">Transport</keyword>
<keyword evidence="2 12" id="KW-0963">Cytoplasm</keyword>
<dbReference type="GO" id="GO:0071819">
    <property type="term" value="C:DUBm complex"/>
    <property type="evidence" value="ECO:0007669"/>
    <property type="project" value="UniProtKB-UniRule"/>
</dbReference>
<dbReference type="GO" id="GO:0070390">
    <property type="term" value="C:transcription export complex 2"/>
    <property type="evidence" value="ECO:0007669"/>
    <property type="project" value="UniProtKB-UniRule"/>
</dbReference>
<evidence type="ECO:0000256" key="11">
    <source>
        <dbReference type="ARBA" id="ARBA00055458"/>
    </source>
</evidence>
<dbReference type="GO" id="GO:0000932">
    <property type="term" value="C:P-body"/>
    <property type="evidence" value="ECO:0007669"/>
    <property type="project" value="UniProtKB-SubCell"/>
</dbReference>
<keyword evidence="8 12" id="KW-0010">Activator</keyword>
<dbReference type="GO" id="GO:0000124">
    <property type="term" value="C:SAGA complex"/>
    <property type="evidence" value="ECO:0007669"/>
    <property type="project" value="UniProtKB-UniRule"/>
</dbReference>
<evidence type="ECO:0000256" key="5">
    <source>
        <dbReference type="ARBA" id="ARBA00022927"/>
    </source>
</evidence>
<evidence type="ECO:0000256" key="3">
    <source>
        <dbReference type="ARBA" id="ARBA00022816"/>
    </source>
</evidence>
<evidence type="ECO:0000256" key="8">
    <source>
        <dbReference type="ARBA" id="ARBA00023159"/>
    </source>
</evidence>
<feature type="region of interest" description="Disordered" evidence="13">
    <location>
        <begin position="118"/>
        <end position="164"/>
    </location>
</feature>
<dbReference type="OrthoDB" id="6221744at2759"/>
<evidence type="ECO:0000256" key="6">
    <source>
        <dbReference type="ARBA" id="ARBA00023010"/>
    </source>
</evidence>
<evidence type="ECO:0000256" key="10">
    <source>
        <dbReference type="ARBA" id="ARBA00023242"/>
    </source>
</evidence>
<dbReference type="GO" id="GO:0015031">
    <property type="term" value="P:protein transport"/>
    <property type="evidence" value="ECO:0007669"/>
    <property type="project" value="UniProtKB-KW"/>
</dbReference>
<dbReference type="PANTHER" id="PTHR12514">
    <property type="entry name" value="ENHANCER OF YELLOW 2 TRANSCRIPTION FACTOR"/>
    <property type="match status" value="1"/>
</dbReference>
<dbReference type="GO" id="GO:0005643">
    <property type="term" value="C:nuclear pore"/>
    <property type="evidence" value="ECO:0007669"/>
    <property type="project" value="UniProtKB-UniRule"/>
</dbReference>
<evidence type="ECO:0000256" key="2">
    <source>
        <dbReference type="ARBA" id="ARBA00022490"/>
    </source>
</evidence>
<comment type="subcellular location">
    <subcellularLocation>
        <location evidence="12">Nucleus</location>
        <location evidence="12">Nucleoplasm</location>
    </subcellularLocation>
    <subcellularLocation>
        <location evidence="12">Cytoplasm</location>
        <location evidence="12">P-body</location>
    </subcellularLocation>
</comment>
<name>A0A5B0P5B8_PUCGR</name>
<comment type="function">
    <text evidence="12">Involved in mRNA export coupled transcription activation by association with both the TREX-2 and the SAGA complexes. At the promoters, SAGA is required for recruitment of the basal transcription machinery. It influences RNA polymerase II transcriptional activity through different activities such as TBP interaction and promoter selectivity, interaction with transcription activators, and chromatin modification through histone acetylation and deubiquitination. Within the SAGA complex, participates to a subcomplex required for deubiquitination of H2B and for the maintenance of steady-state H3 methylation levels. The TREX-2 complex functions in docking export-competent ribonucleoprotein particles (mRNPs) to the nuclear entrance of the nuclear pore complex (nuclear basket). TREX-2 participates in mRNA export and accurate chromatin positioning in the nucleus by tethering genes to the nuclear periphery. May also be involved in cytoplasmic mRNA decay by interaction with components of P-bodies.</text>
</comment>
<dbReference type="GO" id="GO:0006368">
    <property type="term" value="P:transcription elongation by RNA polymerase II"/>
    <property type="evidence" value="ECO:0007669"/>
    <property type="project" value="UniProtKB-UniRule"/>
</dbReference>
<comment type="caution">
    <text evidence="14">The sequence shown here is derived from an EMBL/GenBank/DDBJ whole genome shotgun (WGS) entry which is preliminary data.</text>
</comment>
<dbReference type="AlphaFoldDB" id="A0A5B0P5B8"/>
<comment type="similarity">
    <text evidence="12">Belongs to the ENY2 family.</text>
</comment>
<feature type="compositionally biased region" description="Acidic residues" evidence="13">
    <location>
        <begin position="147"/>
        <end position="164"/>
    </location>
</feature>
<dbReference type="InterPro" id="IPR018783">
    <property type="entry name" value="TF_ENY2"/>
</dbReference>
<evidence type="ECO:0000256" key="13">
    <source>
        <dbReference type="SAM" id="MobiDB-lite"/>
    </source>
</evidence>
<dbReference type="EMBL" id="VSWC01000067">
    <property type="protein sequence ID" value="KAA1096701.1"/>
    <property type="molecule type" value="Genomic_DNA"/>
</dbReference>
<organism evidence="14 15">
    <name type="scientific">Puccinia graminis f. sp. tritici</name>
    <dbReference type="NCBI Taxonomy" id="56615"/>
    <lineage>
        <taxon>Eukaryota</taxon>
        <taxon>Fungi</taxon>
        <taxon>Dikarya</taxon>
        <taxon>Basidiomycota</taxon>
        <taxon>Pucciniomycotina</taxon>
        <taxon>Pucciniomycetes</taxon>
        <taxon>Pucciniales</taxon>
        <taxon>Pucciniaceae</taxon>
        <taxon>Puccinia</taxon>
    </lineage>
</organism>
<keyword evidence="10 12" id="KW-0539">Nucleus</keyword>
<keyword evidence="9 12" id="KW-0804">Transcription</keyword>
<dbReference type="Gene3D" id="1.10.246.140">
    <property type="match status" value="1"/>
</dbReference>
<evidence type="ECO:0000256" key="4">
    <source>
        <dbReference type="ARBA" id="ARBA00022853"/>
    </source>
</evidence>
<keyword evidence="6 12" id="KW-0811">Translocation</keyword>
<keyword evidence="5 12" id="KW-0653">Protein transport</keyword>
<dbReference type="FunFam" id="1.10.246.140:FF:000003">
    <property type="entry name" value="Transcription and mRNA export factor SUS1"/>
    <property type="match status" value="1"/>
</dbReference>
<evidence type="ECO:0000313" key="14">
    <source>
        <dbReference type="EMBL" id="KAA1096701.1"/>
    </source>
</evidence>
<keyword evidence="3 12" id="KW-0509">mRNA transport</keyword>
<feature type="region of interest" description="Disordered" evidence="13">
    <location>
        <begin position="1"/>
        <end position="37"/>
    </location>
</feature>
<evidence type="ECO:0000256" key="9">
    <source>
        <dbReference type="ARBA" id="ARBA00023163"/>
    </source>
</evidence>
<feature type="compositionally biased region" description="Acidic residues" evidence="13">
    <location>
        <begin position="124"/>
        <end position="135"/>
    </location>
</feature>
<comment type="function">
    <text evidence="11">Involved in mRNA export coupled transcription activation by association with both the TREX-2 and the SAGA complexes. At the promoters, SAGA is required for recruitment of the basal transcription machinery. It influences RNA polymerase II transcriptional activity through different activities such as TBP interaction and promoter selectivity, interaction with transcription activators, and chromatin modification through histone acetylation and deubiquitination. Within the SAGA complex, participates in a subcomplex required for deubiquitination of H2B and for the maintenance of steady-state H3 methylation levels. The TREX-2 complex functions in docking export-competent ribonucleoprotein particles (mRNPs) to the nuclear entrance of the nuclear pore complex (nuclear basket). TREX-2 participates in mRNA export and accurate chromatin positioning in the nucleus by tethering genes to the nuclear periphery. May also be involved in cytoplasmic mRNA decay by interaction with components of P-bodies.</text>
</comment>
<accession>A0A5B0P5B8</accession>
<dbReference type="InterPro" id="IPR038212">
    <property type="entry name" value="TF_EnY2_sf"/>
</dbReference>
<evidence type="ECO:0000256" key="7">
    <source>
        <dbReference type="ARBA" id="ARBA00023015"/>
    </source>
</evidence>
<dbReference type="HAMAP" id="MF_03046">
    <property type="entry name" value="ENY2_Sus1"/>
    <property type="match status" value="1"/>
</dbReference>
<reference evidence="14 15" key="1">
    <citation type="submission" date="2019-05" db="EMBL/GenBank/DDBJ databases">
        <title>Emergence of the Ug99 lineage of the wheat stem rust pathogen through somatic hybridization.</title>
        <authorList>
            <person name="Li F."/>
            <person name="Upadhyaya N.M."/>
            <person name="Sperschneider J."/>
            <person name="Matny O."/>
            <person name="Nguyen-Phuc H."/>
            <person name="Mago R."/>
            <person name="Raley C."/>
            <person name="Miller M.E."/>
            <person name="Silverstein K.A.T."/>
            <person name="Henningsen E."/>
            <person name="Hirsch C.D."/>
            <person name="Visser B."/>
            <person name="Pretorius Z.A."/>
            <person name="Steffenson B.J."/>
            <person name="Schwessinger B."/>
            <person name="Dodds P.N."/>
            <person name="Figueroa M."/>
        </authorList>
    </citation>
    <scope>NUCLEOTIDE SEQUENCE [LARGE SCALE GENOMIC DNA]</scope>
    <source>
        <strain evidence="14">21-0</strain>
    </source>
</reference>
<dbReference type="GO" id="GO:0006325">
    <property type="term" value="P:chromatin organization"/>
    <property type="evidence" value="ECO:0007669"/>
    <property type="project" value="UniProtKB-KW"/>
</dbReference>
<dbReference type="GO" id="GO:0006406">
    <property type="term" value="P:mRNA export from nucleus"/>
    <property type="evidence" value="ECO:0007669"/>
    <property type="project" value="UniProtKB-UniRule"/>
</dbReference>
<dbReference type="Pfam" id="PF10163">
    <property type="entry name" value="EnY2"/>
    <property type="match status" value="1"/>
</dbReference>
<dbReference type="GO" id="GO:0003713">
    <property type="term" value="F:transcription coactivator activity"/>
    <property type="evidence" value="ECO:0007669"/>
    <property type="project" value="UniProtKB-UniRule"/>
</dbReference>
<keyword evidence="7 12" id="KW-0805">Transcription regulation</keyword>
<evidence type="ECO:0000256" key="12">
    <source>
        <dbReference type="HAMAP-Rule" id="MF_03046"/>
    </source>
</evidence>
<protein>
    <recommendedName>
        <fullName evidence="12">Transcription and mRNA export factor SUS1</fullName>
    </recommendedName>
</protein>
<evidence type="ECO:0000313" key="15">
    <source>
        <dbReference type="Proteomes" id="UP000324748"/>
    </source>
</evidence>
<keyword evidence="15" id="KW-1185">Reference proteome</keyword>